<dbReference type="GO" id="GO:0004658">
    <property type="term" value="F:propionyl-CoA carboxylase activity"/>
    <property type="evidence" value="ECO:0007669"/>
    <property type="project" value="InterPro"/>
</dbReference>
<proteinExistence type="predicted"/>
<organism evidence="1 2">
    <name type="scientific">Xylanimonas ulmi</name>
    <dbReference type="NCBI Taxonomy" id="228973"/>
    <lineage>
        <taxon>Bacteria</taxon>
        <taxon>Bacillati</taxon>
        <taxon>Actinomycetota</taxon>
        <taxon>Actinomycetes</taxon>
        <taxon>Micrococcales</taxon>
        <taxon>Promicromonosporaceae</taxon>
        <taxon>Xylanimonas</taxon>
    </lineage>
</organism>
<dbReference type="Proteomes" id="UP000293852">
    <property type="component" value="Unassembled WGS sequence"/>
</dbReference>
<gene>
    <name evidence="1" type="ORF">EV386_2025</name>
</gene>
<sequence>MTPAVRIVRGQPDEVEVAALVAGLAAVAAADGLPDDAQPIAEWTNRARTVRGTGAGATARTFGGRSGRHHADAWRWSLRS</sequence>
<reference evidence="1 2" key="1">
    <citation type="submission" date="2019-02" db="EMBL/GenBank/DDBJ databases">
        <title>Sequencing the genomes of 1000 actinobacteria strains.</title>
        <authorList>
            <person name="Klenk H.-P."/>
        </authorList>
    </citation>
    <scope>NUCLEOTIDE SEQUENCE [LARGE SCALE GENOMIC DNA]</scope>
    <source>
        <strain evidence="1 2">DSM 16932</strain>
    </source>
</reference>
<name>A0A4Q7M2L8_9MICO</name>
<accession>A0A4Q7M2L8</accession>
<dbReference type="GO" id="GO:0003989">
    <property type="term" value="F:acetyl-CoA carboxylase activity"/>
    <property type="evidence" value="ECO:0007669"/>
    <property type="project" value="InterPro"/>
</dbReference>
<dbReference type="AlphaFoldDB" id="A0A4Q7M2L8"/>
<keyword evidence="2" id="KW-1185">Reference proteome</keyword>
<dbReference type="Pfam" id="PF13822">
    <property type="entry name" value="ACC_epsilon"/>
    <property type="match status" value="1"/>
</dbReference>
<dbReference type="InterPro" id="IPR032716">
    <property type="entry name" value="ACC_epsilon"/>
</dbReference>
<dbReference type="EMBL" id="SGWX01000001">
    <property type="protein sequence ID" value="RZS61714.1"/>
    <property type="molecule type" value="Genomic_DNA"/>
</dbReference>
<evidence type="ECO:0000313" key="2">
    <source>
        <dbReference type="Proteomes" id="UP000293852"/>
    </source>
</evidence>
<protein>
    <submittedName>
        <fullName evidence="1">Acyl-CoA carboxylase epsilon subunit-like protein</fullName>
    </submittedName>
</protein>
<comment type="caution">
    <text evidence="1">The sequence shown here is derived from an EMBL/GenBank/DDBJ whole genome shotgun (WGS) entry which is preliminary data.</text>
</comment>
<dbReference type="RefSeq" id="WP_130414619.1">
    <property type="nucleotide sequence ID" value="NZ_SGWX01000001.1"/>
</dbReference>
<evidence type="ECO:0000313" key="1">
    <source>
        <dbReference type="EMBL" id="RZS61714.1"/>
    </source>
</evidence>